<accession>A0A150G5M3</accession>
<sequence>MRVMYDFAIYPNYRMIEVMDSNNSTYVSTWQEDVWPEGSSNPVGIYFCGAYPSLTTGAGGFNASSVLNYTYTGIDSLGDDVIARHFELFVLQPSTHNSSREEVLRIDYWDSMDANVPLRFEFTQPDIGTLTIDVLEFRALGASDREASPDLYVAPPEESCASVPGLPRLSSPFMVRGTIEQDYSEMPPGADPASSRRLLAQTSALARVWEQLDHANGTGNWPQLYN</sequence>
<name>A0A150G5M3_GONPE</name>
<evidence type="ECO:0000313" key="2">
    <source>
        <dbReference type="Proteomes" id="UP000075714"/>
    </source>
</evidence>
<dbReference type="AlphaFoldDB" id="A0A150G5M3"/>
<dbReference type="EMBL" id="LSYV01000059">
    <property type="protein sequence ID" value="KXZ45118.1"/>
    <property type="molecule type" value="Genomic_DNA"/>
</dbReference>
<organism evidence="1 2">
    <name type="scientific">Gonium pectorale</name>
    <name type="common">Green alga</name>
    <dbReference type="NCBI Taxonomy" id="33097"/>
    <lineage>
        <taxon>Eukaryota</taxon>
        <taxon>Viridiplantae</taxon>
        <taxon>Chlorophyta</taxon>
        <taxon>core chlorophytes</taxon>
        <taxon>Chlorophyceae</taxon>
        <taxon>CS clade</taxon>
        <taxon>Chlamydomonadales</taxon>
        <taxon>Volvocaceae</taxon>
        <taxon>Gonium</taxon>
    </lineage>
</organism>
<protein>
    <submittedName>
        <fullName evidence="1">Uncharacterized protein</fullName>
    </submittedName>
</protein>
<reference evidence="2" key="1">
    <citation type="journal article" date="2016" name="Nat. Commun.">
        <title>The Gonium pectorale genome demonstrates co-option of cell cycle regulation during the evolution of multicellularity.</title>
        <authorList>
            <person name="Hanschen E.R."/>
            <person name="Marriage T.N."/>
            <person name="Ferris P.J."/>
            <person name="Hamaji T."/>
            <person name="Toyoda A."/>
            <person name="Fujiyama A."/>
            <person name="Neme R."/>
            <person name="Noguchi H."/>
            <person name="Minakuchi Y."/>
            <person name="Suzuki M."/>
            <person name="Kawai-Toyooka H."/>
            <person name="Smith D.R."/>
            <person name="Sparks H."/>
            <person name="Anderson J."/>
            <person name="Bakaric R."/>
            <person name="Luria V."/>
            <person name="Karger A."/>
            <person name="Kirschner M.W."/>
            <person name="Durand P.M."/>
            <person name="Michod R.E."/>
            <person name="Nozaki H."/>
            <person name="Olson B.J."/>
        </authorList>
    </citation>
    <scope>NUCLEOTIDE SEQUENCE [LARGE SCALE GENOMIC DNA]</scope>
    <source>
        <strain evidence="2">NIES-2863</strain>
    </source>
</reference>
<dbReference type="Proteomes" id="UP000075714">
    <property type="component" value="Unassembled WGS sequence"/>
</dbReference>
<comment type="caution">
    <text evidence="1">The sequence shown here is derived from an EMBL/GenBank/DDBJ whole genome shotgun (WGS) entry which is preliminary data.</text>
</comment>
<keyword evidence="2" id="KW-1185">Reference proteome</keyword>
<gene>
    <name evidence="1" type="ORF">GPECTOR_58g567</name>
</gene>
<evidence type="ECO:0000313" key="1">
    <source>
        <dbReference type="EMBL" id="KXZ45118.1"/>
    </source>
</evidence>
<proteinExistence type="predicted"/>